<reference evidence="2 3" key="1">
    <citation type="submission" date="2020-08" db="EMBL/GenBank/DDBJ databases">
        <title>Genomic Encyclopedia of Type Strains, Phase IV (KMG-IV): sequencing the most valuable type-strain genomes for metagenomic binning, comparative biology and taxonomic classification.</title>
        <authorList>
            <person name="Goeker M."/>
        </authorList>
    </citation>
    <scope>NUCLEOTIDE SEQUENCE [LARGE SCALE GENOMIC DNA]</scope>
    <source>
        <strain evidence="2 3">DSM 12251</strain>
    </source>
</reference>
<evidence type="ECO:0000256" key="1">
    <source>
        <dbReference type="SAM" id="SignalP"/>
    </source>
</evidence>
<accession>A0A7W7YL90</accession>
<dbReference type="Proteomes" id="UP000534294">
    <property type="component" value="Unassembled WGS sequence"/>
</dbReference>
<sequence>MMKTLLHLWLGAMLCGCAMGAEETLKKNTQSDALTENFNVPTGKTITIGAGGTLVIASGATIQALEGSTLIGLGSGGGGGLSNVASTITGATLTFTGALTTGRTITWRDLAGTVALLSDLSSYQPSNSNLTSIAALTTTSFGRGFLTLADEPTARSYLQLGTAAGANTTSLEGSPSAVSLASHTHSLAGSYITGTLPTSKGGTGVSGSPTNGQLLIGVTSGGIYARSTLTGGTGITVTNGAGTITLAVDQSALSLTSIGGTLSVAKGGTGITNFGSGIATFLGTPSSSNLRSALTDKTGTGAAVFANTPALVTPDIGEATGTSLTLGSGAARLNANYVVVADAISLHSVFGVNVGNQFGIGFTADGFWFSSPDTILRRDAAGAMGLRNSSNAQAFSVYRTTDSDPTTNTNYERIAIRWSGTVGQIIPQAGGTGTARKMEYHTTADGVSLSSGFGSPESVVTAKVGSIYTRLDGGAGTTLYIKESGTGNTGWVAK</sequence>
<keyword evidence="1" id="KW-0732">Signal</keyword>
<feature type="chain" id="PRO_5031465362" description="Autotransporter-associated beta strand repeat-containing protein" evidence="1">
    <location>
        <begin position="21"/>
        <end position="494"/>
    </location>
</feature>
<name>A0A7W7YL90_9BACT</name>
<dbReference type="EMBL" id="JACHIF010000004">
    <property type="protein sequence ID" value="MBB5038275.1"/>
    <property type="molecule type" value="Genomic_DNA"/>
</dbReference>
<protein>
    <recommendedName>
        <fullName evidence="4">Autotransporter-associated beta strand repeat-containing protein</fullName>
    </recommendedName>
</protein>
<comment type="caution">
    <text evidence="2">The sequence shown here is derived from an EMBL/GenBank/DDBJ whole genome shotgun (WGS) entry which is preliminary data.</text>
</comment>
<keyword evidence="3" id="KW-1185">Reference proteome</keyword>
<dbReference type="PROSITE" id="PS51257">
    <property type="entry name" value="PROKAR_LIPOPROTEIN"/>
    <property type="match status" value="1"/>
</dbReference>
<gene>
    <name evidence="2" type="ORF">HNQ64_002533</name>
</gene>
<feature type="signal peptide" evidence="1">
    <location>
        <begin position="1"/>
        <end position="20"/>
    </location>
</feature>
<evidence type="ECO:0008006" key="4">
    <source>
        <dbReference type="Google" id="ProtNLM"/>
    </source>
</evidence>
<evidence type="ECO:0000313" key="3">
    <source>
        <dbReference type="Proteomes" id="UP000534294"/>
    </source>
</evidence>
<organism evidence="2 3">
    <name type="scientific">Prosthecobacter dejongeii</name>
    <dbReference type="NCBI Taxonomy" id="48465"/>
    <lineage>
        <taxon>Bacteria</taxon>
        <taxon>Pseudomonadati</taxon>
        <taxon>Verrucomicrobiota</taxon>
        <taxon>Verrucomicrobiia</taxon>
        <taxon>Verrucomicrobiales</taxon>
        <taxon>Verrucomicrobiaceae</taxon>
        <taxon>Prosthecobacter</taxon>
    </lineage>
</organism>
<dbReference type="RefSeq" id="WP_221305434.1">
    <property type="nucleotide sequence ID" value="NZ_JACHIF010000004.1"/>
</dbReference>
<dbReference type="AlphaFoldDB" id="A0A7W7YL90"/>
<proteinExistence type="predicted"/>
<evidence type="ECO:0000313" key="2">
    <source>
        <dbReference type="EMBL" id="MBB5038275.1"/>
    </source>
</evidence>